<accession>A0A9J6A888</accession>
<protein>
    <recommendedName>
        <fullName evidence="4">Bulb-type lectin domain-containing protein</fullName>
    </recommendedName>
</protein>
<dbReference type="InterPro" id="IPR001480">
    <property type="entry name" value="Bulb-type_lectin_dom"/>
</dbReference>
<sequence>MQHKMDKGVNIANFHVDYVNTIDEPIISSQSPHNRLINQASEHLHDFICKKKQTPSTKITIKTNAINILFLLSSIWILSTTALDTIPVNQPLNRWNYHYFIWCQVQVGIFFTWDIRETTVVWVANRDSPLNDTSSVLNLTRQGILTLINGSGRVIWSSNSTRHVENPIALLDSGNLVVRDDSTENYLWQSSDYPTDTALPGMKLGIDLKTGFRGFLRSWKCRNDPSKGEFSWVFDLRGFPQPFVMNGSIERYRSGPWNGRGFSNSPSQLPSPDYNYTYISDSEKVSFMYQLTERSILAR</sequence>
<dbReference type="AlphaFoldDB" id="A0A9J6A888"/>
<proteinExistence type="predicted"/>
<dbReference type="Gene3D" id="2.90.10.10">
    <property type="entry name" value="Bulb-type lectin domain"/>
    <property type="match status" value="1"/>
</dbReference>
<evidence type="ECO:0000259" key="4">
    <source>
        <dbReference type="PROSITE" id="PS50927"/>
    </source>
</evidence>
<evidence type="ECO:0000256" key="2">
    <source>
        <dbReference type="ARBA" id="ARBA00023180"/>
    </source>
</evidence>
<evidence type="ECO:0000313" key="5">
    <source>
        <dbReference type="EMBL" id="KAG5620499.1"/>
    </source>
</evidence>
<keyword evidence="2" id="KW-0325">Glycoprotein</keyword>
<reference evidence="5 6" key="1">
    <citation type="submission" date="2020-09" db="EMBL/GenBank/DDBJ databases">
        <title>De no assembly of potato wild relative species, Solanum commersonii.</title>
        <authorList>
            <person name="Cho K."/>
        </authorList>
    </citation>
    <scope>NUCLEOTIDE SEQUENCE [LARGE SCALE GENOMIC DNA]</scope>
    <source>
        <strain evidence="5">LZ3.2</strain>
        <tissue evidence="5">Leaf</tissue>
    </source>
</reference>
<dbReference type="SMART" id="SM00108">
    <property type="entry name" value="B_lectin"/>
    <property type="match status" value="1"/>
</dbReference>
<organism evidence="5 6">
    <name type="scientific">Solanum commersonii</name>
    <name type="common">Commerson's wild potato</name>
    <name type="synonym">Commerson's nightshade</name>
    <dbReference type="NCBI Taxonomy" id="4109"/>
    <lineage>
        <taxon>Eukaryota</taxon>
        <taxon>Viridiplantae</taxon>
        <taxon>Streptophyta</taxon>
        <taxon>Embryophyta</taxon>
        <taxon>Tracheophyta</taxon>
        <taxon>Spermatophyta</taxon>
        <taxon>Magnoliopsida</taxon>
        <taxon>eudicotyledons</taxon>
        <taxon>Gunneridae</taxon>
        <taxon>Pentapetalae</taxon>
        <taxon>asterids</taxon>
        <taxon>lamiids</taxon>
        <taxon>Solanales</taxon>
        <taxon>Solanaceae</taxon>
        <taxon>Solanoideae</taxon>
        <taxon>Solaneae</taxon>
        <taxon>Solanum</taxon>
    </lineage>
</organism>
<dbReference type="PANTHER" id="PTHR32444">
    <property type="entry name" value="BULB-TYPE LECTIN DOMAIN-CONTAINING PROTEIN"/>
    <property type="match status" value="1"/>
</dbReference>
<name>A0A9J6A888_SOLCO</name>
<dbReference type="Pfam" id="PF01453">
    <property type="entry name" value="B_lectin"/>
    <property type="match status" value="1"/>
</dbReference>
<dbReference type="EMBL" id="JACXVP010000002">
    <property type="protein sequence ID" value="KAG5620499.1"/>
    <property type="molecule type" value="Genomic_DNA"/>
</dbReference>
<dbReference type="SUPFAM" id="SSF51110">
    <property type="entry name" value="alpha-D-mannose-specific plant lectins"/>
    <property type="match status" value="1"/>
</dbReference>
<dbReference type="PANTHER" id="PTHR32444:SF191">
    <property type="entry name" value="RECEPTOR-LIKE SERINE_THREONINE-PROTEIN KINASE"/>
    <property type="match status" value="1"/>
</dbReference>
<keyword evidence="3" id="KW-0812">Transmembrane</keyword>
<comment type="caution">
    <text evidence="5">The sequence shown here is derived from an EMBL/GenBank/DDBJ whole genome shotgun (WGS) entry which is preliminary data.</text>
</comment>
<feature type="domain" description="Bulb-type lectin" evidence="4">
    <location>
        <begin position="77"/>
        <end position="191"/>
    </location>
</feature>
<feature type="transmembrane region" description="Helical" evidence="3">
    <location>
        <begin position="65"/>
        <end position="83"/>
    </location>
</feature>
<evidence type="ECO:0000256" key="3">
    <source>
        <dbReference type="SAM" id="Phobius"/>
    </source>
</evidence>
<keyword evidence="3" id="KW-0472">Membrane</keyword>
<dbReference type="Proteomes" id="UP000824120">
    <property type="component" value="Chromosome 2"/>
</dbReference>
<keyword evidence="3" id="KW-1133">Transmembrane helix</keyword>
<evidence type="ECO:0000256" key="1">
    <source>
        <dbReference type="ARBA" id="ARBA00022729"/>
    </source>
</evidence>
<dbReference type="CDD" id="cd00028">
    <property type="entry name" value="B_lectin"/>
    <property type="match status" value="1"/>
</dbReference>
<dbReference type="OrthoDB" id="1936886at2759"/>
<keyword evidence="6" id="KW-1185">Reference proteome</keyword>
<evidence type="ECO:0000313" key="6">
    <source>
        <dbReference type="Proteomes" id="UP000824120"/>
    </source>
</evidence>
<keyword evidence="1" id="KW-0732">Signal</keyword>
<gene>
    <name evidence="5" type="ORF">H5410_005717</name>
</gene>
<dbReference type="PROSITE" id="PS50927">
    <property type="entry name" value="BULB_LECTIN"/>
    <property type="match status" value="1"/>
</dbReference>
<dbReference type="InterPro" id="IPR036426">
    <property type="entry name" value="Bulb-type_lectin_dom_sf"/>
</dbReference>